<keyword evidence="7" id="KW-1185">Reference proteome</keyword>
<name>A0A6J8E154_MYTCO</name>
<dbReference type="OrthoDB" id="10009278at2759"/>
<gene>
    <name evidence="6" type="ORF">MCOR_46590</name>
</gene>
<evidence type="ECO:0000256" key="1">
    <source>
        <dbReference type="ARBA" id="ARBA00004613"/>
    </source>
</evidence>
<feature type="transmembrane region" description="Helical" evidence="4">
    <location>
        <begin position="39"/>
        <end position="60"/>
    </location>
</feature>
<accession>A0A6J8E154</accession>
<dbReference type="SMART" id="SM00110">
    <property type="entry name" value="C1Q"/>
    <property type="match status" value="1"/>
</dbReference>
<feature type="transmembrane region" description="Helical" evidence="4">
    <location>
        <begin position="72"/>
        <end position="94"/>
    </location>
</feature>
<keyword evidence="3" id="KW-0732">Signal</keyword>
<keyword evidence="4" id="KW-0812">Transmembrane</keyword>
<dbReference type="Pfam" id="PF00386">
    <property type="entry name" value="C1q"/>
    <property type="match status" value="1"/>
</dbReference>
<dbReference type="InterPro" id="IPR050822">
    <property type="entry name" value="Cerebellin_Synaptic_Org"/>
</dbReference>
<dbReference type="AlphaFoldDB" id="A0A6J8E154"/>
<dbReference type="InterPro" id="IPR008983">
    <property type="entry name" value="Tumour_necrosis_fac-like_dom"/>
</dbReference>
<dbReference type="InterPro" id="IPR001073">
    <property type="entry name" value="C1q_dom"/>
</dbReference>
<dbReference type="PANTHER" id="PTHR22923">
    <property type="entry name" value="CEREBELLIN-RELATED"/>
    <property type="match status" value="1"/>
</dbReference>
<reference evidence="6 7" key="1">
    <citation type="submission" date="2020-06" db="EMBL/GenBank/DDBJ databases">
        <authorList>
            <person name="Li R."/>
            <person name="Bekaert M."/>
        </authorList>
    </citation>
    <scope>NUCLEOTIDE SEQUENCE [LARGE SCALE GENOMIC DNA]</scope>
    <source>
        <strain evidence="7">wild</strain>
    </source>
</reference>
<keyword evidence="4" id="KW-1133">Transmembrane helix</keyword>
<sequence length="295" mass="33143">MLWYKMGGCQDPGAYITILWYKMGGCQDHRMLTLQCCGIRWVAVRILVLTLQCCGIRWVAVKILVLTLQCCSIRWVAVKILVLTLQCCGIRWVAVKIIGCLHYNVVMLRFSGLIVLIFVLHQTDAFFPLMPGDHVIPHHLLRVAHTNKFVAFSAGLTQLATLHASHNDTVPYDRVFLNLGGGYNNTNGIFTSPRTGTYVFMYYALAQQNKQLQLDLYRNDDYIVGSYAHVTSDYGSVSNSVILGLDEKDTVHIKAHTDDYLYGQPDEIYTSFTGFMLVPDEGRTQHGTHGKGSQG</sequence>
<dbReference type="PANTHER" id="PTHR22923:SF116">
    <property type="entry name" value="C1Q DOMAIN-CONTAINING PROTEIN"/>
    <property type="match status" value="1"/>
</dbReference>
<dbReference type="Gene3D" id="2.60.120.40">
    <property type="match status" value="1"/>
</dbReference>
<organism evidence="6 7">
    <name type="scientific">Mytilus coruscus</name>
    <name type="common">Sea mussel</name>
    <dbReference type="NCBI Taxonomy" id="42192"/>
    <lineage>
        <taxon>Eukaryota</taxon>
        <taxon>Metazoa</taxon>
        <taxon>Spiralia</taxon>
        <taxon>Lophotrochozoa</taxon>
        <taxon>Mollusca</taxon>
        <taxon>Bivalvia</taxon>
        <taxon>Autobranchia</taxon>
        <taxon>Pteriomorphia</taxon>
        <taxon>Mytilida</taxon>
        <taxon>Mytiloidea</taxon>
        <taxon>Mytilidae</taxon>
        <taxon>Mytilinae</taxon>
        <taxon>Mytilus</taxon>
    </lineage>
</organism>
<dbReference type="PRINTS" id="PR00007">
    <property type="entry name" value="COMPLEMNTC1Q"/>
</dbReference>
<feature type="transmembrane region" description="Helical" evidence="4">
    <location>
        <begin position="101"/>
        <end position="120"/>
    </location>
</feature>
<comment type="subcellular location">
    <subcellularLocation>
        <location evidence="1">Secreted</location>
    </subcellularLocation>
</comment>
<evidence type="ECO:0000256" key="2">
    <source>
        <dbReference type="ARBA" id="ARBA00022525"/>
    </source>
</evidence>
<dbReference type="GO" id="GO:0005576">
    <property type="term" value="C:extracellular region"/>
    <property type="evidence" value="ECO:0007669"/>
    <property type="project" value="UniProtKB-SubCell"/>
</dbReference>
<evidence type="ECO:0000313" key="7">
    <source>
        <dbReference type="Proteomes" id="UP000507470"/>
    </source>
</evidence>
<proteinExistence type="predicted"/>
<dbReference type="Proteomes" id="UP000507470">
    <property type="component" value="Unassembled WGS sequence"/>
</dbReference>
<protein>
    <recommendedName>
        <fullName evidence="5">C1q domain-containing protein</fullName>
    </recommendedName>
</protein>
<keyword evidence="2" id="KW-0964">Secreted</keyword>
<keyword evidence="4" id="KW-0472">Membrane</keyword>
<evidence type="ECO:0000256" key="3">
    <source>
        <dbReference type="ARBA" id="ARBA00022729"/>
    </source>
</evidence>
<evidence type="ECO:0000259" key="5">
    <source>
        <dbReference type="PROSITE" id="PS50871"/>
    </source>
</evidence>
<feature type="domain" description="C1q" evidence="5">
    <location>
        <begin position="145"/>
        <end position="283"/>
    </location>
</feature>
<evidence type="ECO:0000313" key="6">
    <source>
        <dbReference type="EMBL" id="CAC5413723.1"/>
    </source>
</evidence>
<dbReference type="SUPFAM" id="SSF49842">
    <property type="entry name" value="TNF-like"/>
    <property type="match status" value="1"/>
</dbReference>
<dbReference type="EMBL" id="CACVKT020008219">
    <property type="protein sequence ID" value="CAC5413723.1"/>
    <property type="molecule type" value="Genomic_DNA"/>
</dbReference>
<evidence type="ECO:0000256" key="4">
    <source>
        <dbReference type="SAM" id="Phobius"/>
    </source>
</evidence>
<dbReference type="PROSITE" id="PS50871">
    <property type="entry name" value="C1Q"/>
    <property type="match status" value="1"/>
</dbReference>